<sequence length="205" mass="23273">MTTHIDVTDYVEAETGRGSLQFSDEKQQARFALGVCMYVYRWDALSIAVENNWGGPQSAEKRDWVSSILLDLFKNERIVDVTLIEETLLFAMADEFETNVEDDSALPIAAGIINLYRQCEAGNYNEVDQMYAQWQANKQNQTSRKVQVVADPHNPDISESEDDDNCDEEDEEMGDADEGEAQARPVPELDEDGFEIVKKSGRRRH</sequence>
<gene>
    <name evidence="4" type="ORF">AGOS_AER119W</name>
</gene>
<dbReference type="PANTHER" id="PTHR21250">
    <property type="entry name" value="PRE-RRNA-PROCESSING PROTEIN TSR2 HOMOLOG"/>
    <property type="match status" value="1"/>
</dbReference>
<proteinExistence type="inferred from homology"/>
<evidence type="ECO:0000256" key="2">
    <source>
        <dbReference type="ARBA" id="ARBA00022552"/>
    </source>
</evidence>
<dbReference type="InterPro" id="IPR019398">
    <property type="entry name" value="Pre-rRNA_process_TSR2"/>
</dbReference>
<feature type="region of interest" description="Disordered" evidence="3">
    <location>
        <begin position="149"/>
        <end position="205"/>
    </location>
</feature>
<dbReference type="STRING" id="284811.Q756Z4"/>
<organism evidence="4 5">
    <name type="scientific">Eremothecium gossypii (strain ATCC 10895 / CBS 109.51 / FGSC 9923 / NRRL Y-1056)</name>
    <name type="common">Yeast</name>
    <name type="synonym">Ashbya gossypii</name>
    <dbReference type="NCBI Taxonomy" id="284811"/>
    <lineage>
        <taxon>Eukaryota</taxon>
        <taxon>Fungi</taxon>
        <taxon>Dikarya</taxon>
        <taxon>Ascomycota</taxon>
        <taxon>Saccharomycotina</taxon>
        <taxon>Saccharomycetes</taxon>
        <taxon>Saccharomycetales</taxon>
        <taxon>Saccharomycetaceae</taxon>
        <taxon>Eremothecium</taxon>
    </lineage>
</organism>
<dbReference type="AlphaFoldDB" id="Q756Z4"/>
<dbReference type="RefSeq" id="NP_984979.1">
    <property type="nucleotide sequence ID" value="NM_210333.1"/>
</dbReference>
<dbReference type="InParanoid" id="Q756Z4"/>
<protein>
    <submittedName>
        <fullName evidence="4">AER119Wp</fullName>
    </submittedName>
</protein>
<evidence type="ECO:0000256" key="3">
    <source>
        <dbReference type="SAM" id="MobiDB-lite"/>
    </source>
</evidence>
<dbReference type="GO" id="GO:0005634">
    <property type="term" value="C:nucleus"/>
    <property type="evidence" value="ECO:0000318"/>
    <property type="project" value="GO_Central"/>
</dbReference>
<dbReference type="eggNOG" id="KOG4032">
    <property type="taxonomic scope" value="Eukaryota"/>
</dbReference>
<comment type="similarity">
    <text evidence="1">Belongs to the TSR2 family.</text>
</comment>
<feature type="compositionally biased region" description="Acidic residues" evidence="3">
    <location>
        <begin position="158"/>
        <end position="180"/>
    </location>
</feature>
<keyword evidence="2" id="KW-0698">rRNA processing</keyword>
<dbReference type="KEGG" id="ago:AGOS_AER119W"/>
<evidence type="ECO:0000313" key="5">
    <source>
        <dbReference type="Proteomes" id="UP000000591"/>
    </source>
</evidence>
<accession>Q756Z4</accession>
<dbReference type="HOGENOM" id="CLU_074896_0_1_1"/>
<dbReference type="GeneID" id="4621185"/>
<evidence type="ECO:0000313" key="4">
    <source>
        <dbReference type="EMBL" id="AAS52803.1"/>
    </source>
</evidence>
<dbReference type="OrthoDB" id="263560at2759"/>
<keyword evidence="5" id="KW-1185">Reference proteome</keyword>
<evidence type="ECO:0000256" key="1">
    <source>
        <dbReference type="ARBA" id="ARBA00006524"/>
    </source>
</evidence>
<dbReference type="GO" id="GO:0000462">
    <property type="term" value="P:maturation of SSU-rRNA from tricistronic rRNA transcript (SSU-rRNA, 5.8S rRNA, LSU-rRNA)"/>
    <property type="evidence" value="ECO:0000318"/>
    <property type="project" value="GO_Central"/>
</dbReference>
<reference evidence="4 5" key="1">
    <citation type="journal article" date="2004" name="Science">
        <title>The Ashbya gossypii genome as a tool for mapping the ancient Saccharomyces cerevisiae genome.</title>
        <authorList>
            <person name="Dietrich F.S."/>
            <person name="Voegeli S."/>
            <person name="Brachat S."/>
            <person name="Lerch A."/>
            <person name="Gates K."/>
            <person name="Steiner S."/>
            <person name="Mohr C."/>
            <person name="Pohlmann R."/>
            <person name="Luedi P."/>
            <person name="Choi S."/>
            <person name="Wing R.A."/>
            <person name="Flavier A."/>
            <person name="Gaffney T.D."/>
            <person name="Philippsen P."/>
        </authorList>
    </citation>
    <scope>NUCLEOTIDE SEQUENCE [LARGE SCALE GENOMIC DNA]</scope>
    <source>
        <strain evidence="5">ATCC 10895 / CBS 109.51 / FGSC 9923 / NRRL Y-1056</strain>
    </source>
</reference>
<reference evidence="5" key="2">
    <citation type="journal article" date="2013" name="G3 (Bethesda)">
        <title>Genomes of Ashbya fungi isolated from insects reveal four mating-type loci, numerous translocations, lack of transposons, and distinct gene duplications.</title>
        <authorList>
            <person name="Dietrich F.S."/>
            <person name="Voegeli S."/>
            <person name="Kuo S."/>
            <person name="Philippsen P."/>
        </authorList>
    </citation>
    <scope>GENOME REANNOTATION</scope>
    <source>
        <strain evidence="5">ATCC 10895 / CBS 109.51 / FGSC 9923 / NRRL Y-1056</strain>
    </source>
</reference>
<dbReference type="EMBL" id="AE016818">
    <property type="protein sequence ID" value="AAS52803.1"/>
    <property type="molecule type" value="Genomic_DNA"/>
</dbReference>
<dbReference type="Proteomes" id="UP000000591">
    <property type="component" value="Chromosome V"/>
</dbReference>
<dbReference type="OMA" id="QSNWGGP"/>
<dbReference type="FunCoup" id="Q756Z4">
    <property type="interactions" value="203"/>
</dbReference>
<name>Q756Z4_EREGS</name>
<dbReference type="Pfam" id="PF10273">
    <property type="entry name" value="WGG"/>
    <property type="match status" value="1"/>
</dbReference>